<evidence type="ECO:0000313" key="4">
    <source>
        <dbReference type="Proteomes" id="UP001221898"/>
    </source>
</evidence>
<evidence type="ECO:0000313" key="3">
    <source>
        <dbReference type="EMBL" id="KAJ8392589.1"/>
    </source>
</evidence>
<sequence>MIWAFSNPKVGSEDEDDETKEPMFEHLRPSSESIKATARKLQVDHLRSEDCNSRILIQAHWERPDPGSRGSQESLSPPFDASSHQLSQRVYPQEGLHHCQLNELLTFNKVQNTPAGYTTPLPAIPGSHLVKTHITQNAPPHSLRSERPPASRPSMPPAGSKCEDSVEMGRPALAALVRLRALLAQGYRSLSSLCVVHQGAVCCRHYYASAIVFWLLCIITTTIVLIAATAFRSNHKRD</sequence>
<protein>
    <submittedName>
        <fullName evidence="3">Uncharacterized protein</fullName>
    </submittedName>
</protein>
<keyword evidence="2" id="KW-1133">Transmembrane helix</keyword>
<feature type="transmembrane region" description="Helical" evidence="2">
    <location>
        <begin position="206"/>
        <end position="231"/>
    </location>
</feature>
<feature type="region of interest" description="Disordered" evidence="1">
    <location>
        <begin position="136"/>
        <end position="163"/>
    </location>
</feature>
<reference evidence="3" key="1">
    <citation type="journal article" date="2023" name="Science">
        <title>Genome structures resolve the early diversification of teleost fishes.</title>
        <authorList>
            <person name="Parey E."/>
            <person name="Louis A."/>
            <person name="Montfort J."/>
            <person name="Bouchez O."/>
            <person name="Roques C."/>
            <person name="Iampietro C."/>
            <person name="Lluch J."/>
            <person name="Castinel A."/>
            <person name="Donnadieu C."/>
            <person name="Desvignes T."/>
            <person name="Floi Bucao C."/>
            <person name="Jouanno E."/>
            <person name="Wen M."/>
            <person name="Mejri S."/>
            <person name="Dirks R."/>
            <person name="Jansen H."/>
            <person name="Henkel C."/>
            <person name="Chen W.J."/>
            <person name="Zahm M."/>
            <person name="Cabau C."/>
            <person name="Klopp C."/>
            <person name="Thompson A.W."/>
            <person name="Robinson-Rechavi M."/>
            <person name="Braasch I."/>
            <person name="Lecointre G."/>
            <person name="Bobe J."/>
            <person name="Postlethwait J.H."/>
            <person name="Berthelot C."/>
            <person name="Roest Crollius H."/>
            <person name="Guiguen Y."/>
        </authorList>
    </citation>
    <scope>NUCLEOTIDE SEQUENCE</scope>
    <source>
        <strain evidence="3">NC1722</strain>
    </source>
</reference>
<accession>A0AAD7RYC9</accession>
<dbReference type="AlphaFoldDB" id="A0AAD7RYC9"/>
<feature type="region of interest" description="Disordered" evidence="1">
    <location>
        <begin position="1"/>
        <end position="34"/>
    </location>
</feature>
<gene>
    <name evidence="3" type="ORF">AAFF_G00074670</name>
</gene>
<keyword evidence="2" id="KW-0472">Membrane</keyword>
<dbReference type="EMBL" id="JAINUG010000145">
    <property type="protein sequence ID" value="KAJ8392589.1"/>
    <property type="molecule type" value="Genomic_DNA"/>
</dbReference>
<feature type="compositionally biased region" description="Basic and acidic residues" evidence="1">
    <location>
        <begin position="20"/>
        <end position="29"/>
    </location>
</feature>
<comment type="caution">
    <text evidence="3">The sequence shown here is derived from an EMBL/GenBank/DDBJ whole genome shotgun (WGS) entry which is preliminary data.</text>
</comment>
<evidence type="ECO:0000256" key="1">
    <source>
        <dbReference type="SAM" id="MobiDB-lite"/>
    </source>
</evidence>
<organism evidence="3 4">
    <name type="scientific">Aldrovandia affinis</name>
    <dbReference type="NCBI Taxonomy" id="143900"/>
    <lineage>
        <taxon>Eukaryota</taxon>
        <taxon>Metazoa</taxon>
        <taxon>Chordata</taxon>
        <taxon>Craniata</taxon>
        <taxon>Vertebrata</taxon>
        <taxon>Euteleostomi</taxon>
        <taxon>Actinopterygii</taxon>
        <taxon>Neopterygii</taxon>
        <taxon>Teleostei</taxon>
        <taxon>Notacanthiformes</taxon>
        <taxon>Halosauridae</taxon>
        <taxon>Aldrovandia</taxon>
    </lineage>
</organism>
<keyword evidence="2" id="KW-0812">Transmembrane</keyword>
<keyword evidence="4" id="KW-1185">Reference proteome</keyword>
<feature type="region of interest" description="Disordered" evidence="1">
    <location>
        <begin position="62"/>
        <end position="85"/>
    </location>
</feature>
<evidence type="ECO:0000256" key="2">
    <source>
        <dbReference type="SAM" id="Phobius"/>
    </source>
</evidence>
<dbReference type="Proteomes" id="UP001221898">
    <property type="component" value="Unassembled WGS sequence"/>
</dbReference>
<name>A0AAD7RYC9_9TELE</name>
<proteinExistence type="predicted"/>